<protein>
    <recommendedName>
        <fullName evidence="3">Coenzyme A biosynthesis bifunctional protein CoaBC</fullName>
    </recommendedName>
    <alternativeName>
        <fullName evidence="3">DNA/pantothenate metabolism flavoprotein</fullName>
    </alternativeName>
    <alternativeName>
        <fullName evidence="3">Phosphopantothenoylcysteine synthetase/decarboxylase</fullName>
        <shortName evidence="3">PPCS-PPCDC</shortName>
    </alternativeName>
    <domain>
        <recommendedName>
            <fullName evidence="3">Phosphopantothenoylcysteine decarboxylase</fullName>
            <shortName evidence="3">PPC decarboxylase</shortName>
            <shortName evidence="3">PPC-DC</shortName>
            <ecNumber evidence="3">4.1.1.36</ecNumber>
        </recommendedName>
        <alternativeName>
            <fullName evidence="3">CoaC</fullName>
        </alternativeName>
    </domain>
    <domain>
        <recommendedName>
            <fullName evidence="3">Phosphopantothenate--cysteine ligase</fullName>
            <ecNumber evidence="3">6.3.2.5</ecNumber>
        </recommendedName>
        <alternativeName>
            <fullName evidence="3">CoaB</fullName>
        </alternativeName>
        <alternativeName>
            <fullName evidence="3">Phosphopantothenoylcysteine synthetase</fullName>
            <shortName evidence="3">PPC synthetase</shortName>
            <shortName evidence="3">PPC-S</shortName>
        </alternativeName>
    </domain>
</protein>
<dbReference type="Gene3D" id="3.40.50.10300">
    <property type="entry name" value="CoaB-like"/>
    <property type="match status" value="1"/>
</dbReference>
<comment type="catalytic activity">
    <reaction evidence="3 4">
        <text>N-[(R)-4-phosphopantothenoyl]-L-cysteine + H(+) = (R)-4'-phosphopantetheine + CO2</text>
        <dbReference type="Rhea" id="RHEA:16793"/>
        <dbReference type="ChEBI" id="CHEBI:15378"/>
        <dbReference type="ChEBI" id="CHEBI:16526"/>
        <dbReference type="ChEBI" id="CHEBI:59458"/>
        <dbReference type="ChEBI" id="CHEBI:61723"/>
        <dbReference type="EC" id="4.1.1.36"/>
    </reaction>
</comment>
<comment type="cofactor">
    <cofactor evidence="3">
        <name>Mg(2+)</name>
        <dbReference type="ChEBI" id="CHEBI:18420"/>
    </cofactor>
</comment>
<dbReference type="EC" id="6.3.2.5" evidence="3"/>
<feature type="binding site" evidence="3">
    <location>
        <position position="308"/>
    </location>
    <ligand>
        <name>CTP</name>
        <dbReference type="ChEBI" id="CHEBI:37563"/>
    </ligand>
</feature>
<dbReference type="PANTHER" id="PTHR14359">
    <property type="entry name" value="HOMO-OLIGOMERIC FLAVIN CONTAINING CYS DECARBOXYLASE FAMILY"/>
    <property type="match status" value="1"/>
</dbReference>
<comment type="function">
    <text evidence="4">Catalyzes two steps in the biosynthesis of coenzyme A. In the first step cysteine is conjugated to 4'-phosphopantothenate to form 4-phosphopantothenoylcysteine, in the latter compound is decarboxylated to form 4'-phosphopantotheine.</text>
</comment>
<reference evidence="7 8" key="1">
    <citation type="submission" date="2022-10" db="EMBL/GenBank/DDBJ databases">
        <title>Xanthomonas sp. H13-6.</title>
        <authorList>
            <person name="Liu X."/>
            <person name="Deng Z."/>
            <person name="Jiang Y."/>
            <person name="Yu T."/>
            <person name="Ai J."/>
        </authorList>
    </citation>
    <scope>NUCLEOTIDE SEQUENCE [LARGE SCALE GENOMIC DNA]</scope>
    <source>
        <strain evidence="7 8">H13-6</strain>
    </source>
</reference>
<keyword evidence="3" id="KW-0479">Metal-binding</keyword>
<dbReference type="SUPFAM" id="SSF52507">
    <property type="entry name" value="Homo-oligomeric flavin-containing Cys decarboxylases, HFCD"/>
    <property type="match status" value="1"/>
</dbReference>
<dbReference type="SUPFAM" id="SSF102645">
    <property type="entry name" value="CoaB-like"/>
    <property type="match status" value="1"/>
</dbReference>
<comment type="pathway">
    <text evidence="3 4">Cofactor biosynthesis; coenzyme A biosynthesis; CoA from (R)-pantothenate: step 3/5.</text>
</comment>
<keyword evidence="3 4" id="KW-0288">FMN</keyword>
<feature type="binding site" evidence="3">
    <location>
        <begin position="326"/>
        <end position="329"/>
    </location>
    <ligand>
        <name>CTP</name>
        <dbReference type="ChEBI" id="CHEBI:37563"/>
    </ligand>
</feature>
<dbReference type="PANTHER" id="PTHR14359:SF6">
    <property type="entry name" value="PHOSPHOPANTOTHENOYLCYSTEINE DECARBOXYLASE"/>
    <property type="match status" value="1"/>
</dbReference>
<organism evidence="7 8">
    <name type="scientific">Xanthomonas chitinilytica</name>
    <dbReference type="NCBI Taxonomy" id="2989819"/>
    <lineage>
        <taxon>Bacteria</taxon>
        <taxon>Pseudomonadati</taxon>
        <taxon>Pseudomonadota</taxon>
        <taxon>Gammaproteobacteria</taxon>
        <taxon>Lysobacterales</taxon>
        <taxon>Lysobacteraceae</taxon>
        <taxon>Xanthomonas</taxon>
    </lineage>
</organism>
<comment type="pathway">
    <text evidence="3 4">Cofactor biosynthesis; coenzyme A biosynthesis; CoA from (R)-pantothenate: step 2/5.</text>
</comment>
<feature type="domain" description="Flavoprotein" evidence="5">
    <location>
        <begin position="19"/>
        <end position="186"/>
    </location>
</feature>
<feature type="domain" description="DNA/pantothenate metabolism flavoprotein C-terminal" evidence="6">
    <location>
        <begin position="206"/>
        <end position="416"/>
    </location>
</feature>
<comment type="caution">
    <text evidence="3">Lacks conserved residue(s) required for the propagation of feature annotation.</text>
</comment>
<comment type="catalytic activity">
    <reaction evidence="3 4">
        <text>(R)-4'-phosphopantothenate + L-cysteine + CTP = N-[(R)-4-phosphopantothenoyl]-L-cysteine + CMP + diphosphate + H(+)</text>
        <dbReference type="Rhea" id="RHEA:19397"/>
        <dbReference type="ChEBI" id="CHEBI:10986"/>
        <dbReference type="ChEBI" id="CHEBI:15378"/>
        <dbReference type="ChEBI" id="CHEBI:33019"/>
        <dbReference type="ChEBI" id="CHEBI:35235"/>
        <dbReference type="ChEBI" id="CHEBI:37563"/>
        <dbReference type="ChEBI" id="CHEBI:59458"/>
        <dbReference type="ChEBI" id="CHEBI:60377"/>
        <dbReference type="EC" id="6.3.2.5"/>
    </reaction>
</comment>
<feature type="binding site" evidence="3">
    <location>
        <position position="359"/>
    </location>
    <ligand>
        <name>CTP</name>
        <dbReference type="ChEBI" id="CHEBI:37563"/>
    </ligand>
</feature>
<dbReference type="InterPro" id="IPR003382">
    <property type="entry name" value="Flavoprotein"/>
</dbReference>
<feature type="region of interest" description="Phosphopantothenate--cysteine ligase" evidence="3">
    <location>
        <begin position="211"/>
        <end position="420"/>
    </location>
</feature>
<dbReference type="InterPro" id="IPR007085">
    <property type="entry name" value="DNA/pantothenate-metab_flavo_C"/>
</dbReference>
<dbReference type="EMBL" id="JAPCHY010000021">
    <property type="protein sequence ID" value="MCW4474237.1"/>
    <property type="molecule type" value="Genomic_DNA"/>
</dbReference>
<comment type="caution">
    <text evidence="7">The sequence shown here is derived from an EMBL/GenBank/DDBJ whole genome shotgun (WGS) entry which is preliminary data.</text>
</comment>
<evidence type="ECO:0000256" key="2">
    <source>
        <dbReference type="ARBA" id="ARBA00023239"/>
    </source>
</evidence>
<dbReference type="Gene3D" id="3.40.50.1950">
    <property type="entry name" value="Flavin prenyltransferase-like"/>
    <property type="match status" value="1"/>
</dbReference>
<sequence>MTGSPLASPAQARALAGQKLLLCVGGGIAAYKSLELVRRLRDAGAQVQVAMTAGAQQFVTPLSFQALSGHPTRTTLWDAAAEQAMGHIELARWADRIVVAPATADLLARLAHGNADDLVTTLCLATTAPLTVCPAMNHRMWLHPATQANIALLRERGAQVIGPEDGPLAEGESGPGRLSEPATIVAALSGVPGAGGTAGVREPTALTGLRIVISAGPTYEDLDPVRYVGNRSSGKMGYALAAAAARQGAQVVLVSGPVQMPTPVGVQRVDVRSAAQMREAVLAALPADIFIGAAAVADYTPRQVSAQKLKKTAGSQTLTLELVRTPDILAEVATQTQTLKLVVGFAAETHDVERYARGKLADKRLDLIIANQVGVAGSGFESDQNAATAYWQDGERAFPATAKTELAEQLLALIAERLNA</sequence>
<feature type="binding site" evidence="3">
    <location>
        <position position="298"/>
    </location>
    <ligand>
        <name>CTP</name>
        <dbReference type="ChEBI" id="CHEBI:37563"/>
    </ligand>
</feature>
<name>A0ABT3K0H9_9XANT</name>
<evidence type="ECO:0000313" key="8">
    <source>
        <dbReference type="Proteomes" id="UP001209922"/>
    </source>
</evidence>
<dbReference type="GO" id="GO:0004632">
    <property type="term" value="F:phosphopantothenate--cysteine ligase activity"/>
    <property type="evidence" value="ECO:0007669"/>
    <property type="project" value="UniProtKB-EC"/>
</dbReference>
<proteinExistence type="inferred from homology"/>
<dbReference type="InterPro" id="IPR035929">
    <property type="entry name" value="CoaB-like_sf"/>
</dbReference>
<dbReference type="NCBIfam" id="TIGR00521">
    <property type="entry name" value="coaBC_dfp"/>
    <property type="match status" value="1"/>
</dbReference>
<dbReference type="InterPro" id="IPR036551">
    <property type="entry name" value="Flavin_trans-like"/>
</dbReference>
<accession>A0ABT3K0H9</accession>
<dbReference type="HAMAP" id="MF_02225">
    <property type="entry name" value="CoaBC"/>
    <property type="match status" value="1"/>
</dbReference>
<dbReference type="EC" id="4.1.1.36" evidence="3"/>
<keyword evidence="8" id="KW-1185">Reference proteome</keyword>
<evidence type="ECO:0000313" key="7">
    <source>
        <dbReference type="EMBL" id="MCW4474237.1"/>
    </source>
</evidence>
<dbReference type="InterPro" id="IPR005252">
    <property type="entry name" value="CoaBC"/>
</dbReference>
<evidence type="ECO:0000259" key="5">
    <source>
        <dbReference type="Pfam" id="PF02441"/>
    </source>
</evidence>
<keyword evidence="3 4" id="KW-0436">Ligase</keyword>
<dbReference type="Proteomes" id="UP001209922">
    <property type="component" value="Unassembled WGS sequence"/>
</dbReference>
<keyword evidence="1 3" id="KW-0210">Decarboxylase</keyword>
<comment type="similarity">
    <text evidence="3 4">In the C-terminal section; belongs to the PPC synthetase family.</text>
</comment>
<feature type="binding site" evidence="3">
    <location>
        <position position="345"/>
    </location>
    <ligand>
        <name>CTP</name>
        <dbReference type="ChEBI" id="CHEBI:37563"/>
    </ligand>
</feature>
<keyword evidence="3" id="KW-0460">Magnesium</keyword>
<dbReference type="Pfam" id="PF02441">
    <property type="entry name" value="Flavoprotein"/>
    <property type="match status" value="1"/>
</dbReference>
<comment type="function">
    <text evidence="3">Catalyzes two sequential steps in the biosynthesis of coenzyme A. In the first step cysteine is conjugated to 4'-phosphopantothenate to form 4-phosphopantothenoylcysteine. In the second step the latter compound is decarboxylated to form 4'-phosphopantotheine.</text>
</comment>
<comment type="cofactor">
    <cofactor evidence="3">
        <name>FMN</name>
        <dbReference type="ChEBI" id="CHEBI:58210"/>
    </cofactor>
    <text evidence="3">Binds 1 FMN per subunit.</text>
</comment>
<keyword evidence="3" id="KW-0511">Multifunctional enzyme</keyword>
<evidence type="ECO:0000259" key="6">
    <source>
        <dbReference type="Pfam" id="PF04127"/>
    </source>
</evidence>
<comment type="similarity">
    <text evidence="3 4">In the N-terminal section; belongs to the HFCD (homo-oligomeric flavin containing Cys decarboxylase) superfamily.</text>
</comment>
<evidence type="ECO:0000256" key="3">
    <source>
        <dbReference type="HAMAP-Rule" id="MF_02225"/>
    </source>
</evidence>
<dbReference type="RefSeq" id="WP_265129241.1">
    <property type="nucleotide sequence ID" value="NZ_JAPCHY010000021.1"/>
</dbReference>
<dbReference type="Pfam" id="PF04127">
    <property type="entry name" value="DFP"/>
    <property type="match status" value="1"/>
</dbReference>
<keyword evidence="2 3" id="KW-0456">Lyase</keyword>
<keyword evidence="3 4" id="KW-0285">Flavoprotein</keyword>
<feature type="binding site" evidence="3">
    <location>
        <position position="363"/>
    </location>
    <ligand>
        <name>CTP</name>
        <dbReference type="ChEBI" id="CHEBI:37563"/>
    </ligand>
</feature>
<gene>
    <name evidence="3 7" type="primary">coaBC</name>
    <name evidence="7" type="ORF">OK345_17260</name>
</gene>
<feature type="region of interest" description="Phosphopantothenoylcysteine decarboxylase" evidence="3">
    <location>
        <begin position="1"/>
        <end position="210"/>
    </location>
</feature>
<evidence type="ECO:0000256" key="1">
    <source>
        <dbReference type="ARBA" id="ARBA00022793"/>
    </source>
</evidence>
<dbReference type="GO" id="GO:0004633">
    <property type="term" value="F:phosphopantothenoylcysteine decarboxylase activity"/>
    <property type="evidence" value="ECO:0007669"/>
    <property type="project" value="UniProtKB-EC"/>
</dbReference>
<evidence type="ECO:0000256" key="4">
    <source>
        <dbReference type="RuleBase" id="RU364078"/>
    </source>
</evidence>